<dbReference type="GO" id="GO:0000160">
    <property type="term" value="P:phosphorelay signal transduction system"/>
    <property type="evidence" value="ECO:0007669"/>
    <property type="project" value="InterPro"/>
</dbReference>
<keyword evidence="1 2" id="KW-0597">Phosphoprotein</keyword>
<dbReference type="SMART" id="SM00448">
    <property type="entry name" value="REC"/>
    <property type="match status" value="1"/>
</dbReference>
<evidence type="ECO:0000313" key="4">
    <source>
        <dbReference type="EMBL" id="SDO82013.1"/>
    </source>
</evidence>
<evidence type="ECO:0000256" key="1">
    <source>
        <dbReference type="ARBA" id="ARBA00022553"/>
    </source>
</evidence>
<dbReference type="EMBL" id="LT629709">
    <property type="protein sequence ID" value="SDO82013.1"/>
    <property type="molecule type" value="Genomic_DNA"/>
</dbReference>
<sequence length="156" mass="17785">MHCRRRVPMSVLNPFQVLPMSAPGQSRQQLLLVDDEEDAVLELAELLEGEGFNCFTATSVKLALQHLTRHPDIALVITDLRMPEESGMSLIKRLREHTSRQHLPVIVVSGHADMDDVSDMLRLQVLDLFRKPIYHVRLLETLNNLFPLPQVYLVKG</sequence>
<evidence type="ECO:0000259" key="3">
    <source>
        <dbReference type="PROSITE" id="PS50110"/>
    </source>
</evidence>
<organism evidence="4 5">
    <name type="scientific">Pseudomonas reinekei</name>
    <dbReference type="NCBI Taxonomy" id="395598"/>
    <lineage>
        <taxon>Bacteria</taxon>
        <taxon>Pseudomonadati</taxon>
        <taxon>Pseudomonadota</taxon>
        <taxon>Gammaproteobacteria</taxon>
        <taxon>Pseudomonadales</taxon>
        <taxon>Pseudomonadaceae</taxon>
        <taxon>Pseudomonas</taxon>
    </lineage>
</organism>
<dbReference type="Gene3D" id="3.40.50.2300">
    <property type="match status" value="1"/>
</dbReference>
<evidence type="ECO:0000313" key="5">
    <source>
        <dbReference type="Proteomes" id="UP000198549"/>
    </source>
</evidence>
<feature type="domain" description="Response regulatory" evidence="3">
    <location>
        <begin position="29"/>
        <end position="146"/>
    </location>
</feature>
<dbReference type="PROSITE" id="PS50110">
    <property type="entry name" value="RESPONSE_REGULATORY"/>
    <property type="match status" value="1"/>
</dbReference>
<dbReference type="CDD" id="cd00156">
    <property type="entry name" value="REC"/>
    <property type="match status" value="1"/>
</dbReference>
<dbReference type="InterPro" id="IPR011006">
    <property type="entry name" value="CheY-like_superfamily"/>
</dbReference>
<dbReference type="SUPFAM" id="SSF52172">
    <property type="entry name" value="CheY-like"/>
    <property type="match status" value="1"/>
</dbReference>
<dbReference type="PANTHER" id="PTHR44591:SF23">
    <property type="entry name" value="CHEY SUBFAMILY"/>
    <property type="match status" value="1"/>
</dbReference>
<protein>
    <submittedName>
        <fullName evidence="4">Response regulator receiver domain-containing protein</fullName>
    </submittedName>
</protein>
<proteinExistence type="predicted"/>
<dbReference type="Proteomes" id="UP000198549">
    <property type="component" value="Chromosome I"/>
</dbReference>
<reference evidence="4 5" key="1">
    <citation type="submission" date="2016-10" db="EMBL/GenBank/DDBJ databases">
        <authorList>
            <person name="de Groot N.N."/>
        </authorList>
    </citation>
    <scope>NUCLEOTIDE SEQUENCE [LARGE SCALE GENOMIC DNA]</scope>
    <source>
        <strain evidence="4 5">BS3776</strain>
    </source>
</reference>
<dbReference type="InterPro" id="IPR001789">
    <property type="entry name" value="Sig_transdc_resp-reg_receiver"/>
</dbReference>
<accession>A0A1H0MNI8</accession>
<dbReference type="Pfam" id="PF00072">
    <property type="entry name" value="Response_reg"/>
    <property type="match status" value="1"/>
</dbReference>
<evidence type="ECO:0000256" key="2">
    <source>
        <dbReference type="PROSITE-ProRule" id="PRU00169"/>
    </source>
</evidence>
<dbReference type="AlphaFoldDB" id="A0A1H0MNI8"/>
<gene>
    <name evidence="4" type="ORF">SAMN04490202_1954</name>
</gene>
<feature type="modified residue" description="4-aspartylphosphate" evidence="2">
    <location>
        <position position="79"/>
    </location>
</feature>
<name>A0A1H0MNI8_PSERE</name>
<dbReference type="PANTHER" id="PTHR44591">
    <property type="entry name" value="STRESS RESPONSE REGULATOR PROTEIN 1"/>
    <property type="match status" value="1"/>
</dbReference>
<dbReference type="InterPro" id="IPR050595">
    <property type="entry name" value="Bact_response_regulator"/>
</dbReference>